<evidence type="ECO:0000313" key="2">
    <source>
        <dbReference type="Proteomes" id="UP000290759"/>
    </source>
</evidence>
<comment type="caution">
    <text evidence="1">The sequence shown here is derived from an EMBL/GenBank/DDBJ whole genome shotgun (WGS) entry which is preliminary data.</text>
</comment>
<evidence type="ECO:0008006" key="3">
    <source>
        <dbReference type="Google" id="ProtNLM"/>
    </source>
</evidence>
<accession>A0A4Q2U2G5</accession>
<gene>
    <name evidence="1" type="ORF">D3273_26950</name>
</gene>
<evidence type="ECO:0000313" key="1">
    <source>
        <dbReference type="EMBL" id="RYC28875.1"/>
    </source>
</evidence>
<dbReference type="EMBL" id="QYBB01000095">
    <property type="protein sequence ID" value="RYC28875.1"/>
    <property type="molecule type" value="Genomic_DNA"/>
</dbReference>
<keyword evidence="2" id="KW-1185">Reference proteome</keyword>
<reference evidence="1 2" key="1">
    <citation type="submission" date="2018-12" db="EMBL/GenBank/DDBJ databases">
        <authorList>
            <person name="Grouzdev D.S."/>
            <person name="Krutkina M.S."/>
        </authorList>
    </citation>
    <scope>NUCLEOTIDE SEQUENCE [LARGE SCALE GENOMIC DNA]</scope>
    <source>
        <strain evidence="1 2">RmlP026</strain>
    </source>
</reference>
<dbReference type="Proteomes" id="UP000290759">
    <property type="component" value="Unassembled WGS sequence"/>
</dbReference>
<reference evidence="1 2" key="2">
    <citation type="submission" date="2019-02" db="EMBL/GenBank/DDBJ databases">
        <title>'Lichenibacterium ramalinii' gen. nov. sp. nov., 'Lichenibacterium minor' gen. nov. sp. nov.</title>
        <authorList>
            <person name="Pankratov T."/>
        </authorList>
    </citation>
    <scope>NUCLEOTIDE SEQUENCE [LARGE SCALE GENOMIC DNA]</scope>
    <source>
        <strain evidence="1 2">RmlP026</strain>
    </source>
</reference>
<protein>
    <recommendedName>
        <fullName evidence="3">DUF1508 domain-containing protein</fullName>
    </recommendedName>
</protein>
<dbReference type="RefSeq" id="WP_129230031.1">
    <property type="nucleotide sequence ID" value="NZ_QYBB01000095.1"/>
</dbReference>
<name>A0A4Q2U2G5_9HYPH</name>
<proteinExistence type="predicted"/>
<sequence length="82" mass="8839">MAALAARAAKRAEPDTFGLPELFVVKAGDQRFTWELRRFGGVVLQRGAEPFPNQALARAAGEAALAALRASSDLPTFKRGRQ</sequence>
<organism evidence="1 2">
    <name type="scientific">Lichenibacterium minor</name>
    <dbReference type="NCBI Taxonomy" id="2316528"/>
    <lineage>
        <taxon>Bacteria</taxon>
        <taxon>Pseudomonadati</taxon>
        <taxon>Pseudomonadota</taxon>
        <taxon>Alphaproteobacteria</taxon>
        <taxon>Hyphomicrobiales</taxon>
        <taxon>Lichenihabitantaceae</taxon>
        <taxon>Lichenibacterium</taxon>
    </lineage>
</organism>
<dbReference type="AlphaFoldDB" id="A0A4Q2U2G5"/>